<evidence type="ECO:0000313" key="9">
    <source>
        <dbReference type="EMBL" id="SPN97756.1"/>
    </source>
</evidence>
<reference evidence="9" key="1">
    <citation type="submission" date="2018-03" db="EMBL/GenBank/DDBJ databases">
        <authorList>
            <person name="Guldener U."/>
        </authorList>
    </citation>
    <scope>NUCLEOTIDE SEQUENCE</scope>
</reference>
<comment type="similarity">
    <text evidence="3">Belongs to the enoyl-CoA hydratase/isomerase family.</text>
</comment>
<dbReference type="Pfam" id="PF00378">
    <property type="entry name" value="ECH_1"/>
    <property type="match status" value="1"/>
</dbReference>
<keyword evidence="6" id="KW-0443">Lipid metabolism</keyword>
<dbReference type="InterPro" id="IPR045002">
    <property type="entry name" value="Ech1-like"/>
</dbReference>
<keyword evidence="4" id="KW-0276">Fatty acid metabolism</keyword>
<dbReference type="EMBL" id="ONZQ02000001">
    <property type="protein sequence ID" value="SPN97756.1"/>
    <property type="molecule type" value="Genomic_DNA"/>
</dbReference>
<evidence type="ECO:0000313" key="10">
    <source>
        <dbReference type="Proteomes" id="UP001187682"/>
    </source>
</evidence>
<evidence type="ECO:0000256" key="8">
    <source>
        <dbReference type="ARBA" id="ARBA00023235"/>
    </source>
</evidence>
<protein>
    <submittedName>
        <fullName evidence="9">Probable DELTA3,5-DELTA2,4-DIENOYL-COA ISOMERASE (ECH1)</fullName>
    </submittedName>
</protein>
<dbReference type="Gene3D" id="3.90.226.10">
    <property type="entry name" value="2-enoyl-CoA Hydratase, Chain A, domain 1"/>
    <property type="match status" value="1"/>
</dbReference>
<dbReference type="PANTHER" id="PTHR43149">
    <property type="entry name" value="ENOYL-COA HYDRATASE"/>
    <property type="match status" value="1"/>
</dbReference>
<dbReference type="InterPro" id="IPR001753">
    <property type="entry name" value="Enoyl-CoA_hydra/iso"/>
</dbReference>
<name>A0AAE8SS55_9PEZI</name>
<dbReference type="GO" id="GO:0006631">
    <property type="term" value="P:fatty acid metabolic process"/>
    <property type="evidence" value="ECO:0007669"/>
    <property type="project" value="UniProtKB-KW"/>
</dbReference>
<proteinExistence type="inferred from homology"/>
<evidence type="ECO:0000256" key="1">
    <source>
        <dbReference type="ARBA" id="ARBA00004275"/>
    </source>
</evidence>
<evidence type="ECO:0000256" key="5">
    <source>
        <dbReference type="ARBA" id="ARBA00022990"/>
    </source>
</evidence>
<dbReference type="PANTHER" id="PTHR43149:SF1">
    <property type="entry name" value="DELTA(3,5)-DELTA(2,4)-DIENOYL-COA ISOMERASE, MITOCHONDRIAL"/>
    <property type="match status" value="1"/>
</dbReference>
<evidence type="ECO:0000256" key="4">
    <source>
        <dbReference type="ARBA" id="ARBA00022832"/>
    </source>
</evidence>
<dbReference type="FunFam" id="3.90.226.10:FF:000024">
    <property type="entry name" value="Delta3,5-delta2,4-dienoyl-CoA isomerase"/>
    <property type="match status" value="1"/>
</dbReference>
<dbReference type="GO" id="GO:0051750">
    <property type="term" value="F:delta(3,5)-delta(2,4)-dienoyl-CoA isomerase activity"/>
    <property type="evidence" value="ECO:0007669"/>
    <property type="project" value="TreeGrafter"/>
</dbReference>
<evidence type="ECO:0000256" key="3">
    <source>
        <dbReference type="ARBA" id="ARBA00005254"/>
    </source>
</evidence>
<sequence length="281" mass="30462">MSAPRSHTYTHFKVTFPVPFVAHVEIDRTSKLNTFTRPMWIEFGVVFAHLSHDPDVRAVVLSGAGEKAFCAGLDVKAAAGETTLGEEGGEVGRKANGLKRLIYEFQEGISQMEVCEKPVICVMHGISLGLAMDIACAADIRFAAQDTQLSVKEVDIGMAADIGTLARLPKIVGSASWVKDVCLSARTFSAEEALRVGFVSRVLQSKGEAVEKAIEMAAVLAEKSPIAVQGTKELLNHARDHTVAENLRYTAIWNAAMVQSEDFKKGLLGAMSKRKPTFEKL</sequence>
<gene>
    <name evidence="9" type="ORF">DNG_01270</name>
</gene>
<dbReference type="SUPFAM" id="SSF52096">
    <property type="entry name" value="ClpP/crotonase"/>
    <property type="match status" value="1"/>
</dbReference>
<dbReference type="Proteomes" id="UP001187682">
    <property type="component" value="Unassembled WGS sequence"/>
</dbReference>
<dbReference type="CDD" id="cd06558">
    <property type="entry name" value="crotonase-like"/>
    <property type="match status" value="1"/>
</dbReference>
<comment type="subcellular location">
    <subcellularLocation>
        <location evidence="1">Peroxisome</location>
    </subcellularLocation>
</comment>
<evidence type="ECO:0000256" key="6">
    <source>
        <dbReference type="ARBA" id="ARBA00023098"/>
    </source>
</evidence>
<organism evidence="9 10">
    <name type="scientific">Cephalotrichum gorgonifer</name>
    <dbReference type="NCBI Taxonomy" id="2041049"/>
    <lineage>
        <taxon>Eukaryota</taxon>
        <taxon>Fungi</taxon>
        <taxon>Dikarya</taxon>
        <taxon>Ascomycota</taxon>
        <taxon>Pezizomycotina</taxon>
        <taxon>Sordariomycetes</taxon>
        <taxon>Hypocreomycetidae</taxon>
        <taxon>Microascales</taxon>
        <taxon>Microascaceae</taxon>
        <taxon>Cephalotrichum</taxon>
    </lineage>
</organism>
<dbReference type="GO" id="GO:0005739">
    <property type="term" value="C:mitochondrion"/>
    <property type="evidence" value="ECO:0007669"/>
    <property type="project" value="TreeGrafter"/>
</dbReference>
<evidence type="ECO:0000256" key="7">
    <source>
        <dbReference type="ARBA" id="ARBA00023140"/>
    </source>
</evidence>
<dbReference type="Gene3D" id="1.10.12.10">
    <property type="entry name" value="Lyase 2-enoyl-coa Hydratase, Chain A, domain 2"/>
    <property type="match status" value="1"/>
</dbReference>
<dbReference type="GO" id="GO:0005777">
    <property type="term" value="C:peroxisome"/>
    <property type="evidence" value="ECO:0007669"/>
    <property type="project" value="UniProtKB-SubCell"/>
</dbReference>
<dbReference type="InterPro" id="IPR029045">
    <property type="entry name" value="ClpP/crotonase-like_dom_sf"/>
</dbReference>
<dbReference type="AlphaFoldDB" id="A0AAE8SS55"/>
<dbReference type="FunFam" id="1.10.12.10:FF:000004">
    <property type="entry name" value="Delta3,5-delta2,4-dienoyl-CoA isomerase"/>
    <property type="match status" value="1"/>
</dbReference>
<keyword evidence="10" id="KW-1185">Reference proteome</keyword>
<evidence type="ECO:0000256" key="2">
    <source>
        <dbReference type="ARBA" id="ARBA00005005"/>
    </source>
</evidence>
<comment type="caution">
    <text evidence="9">The sequence shown here is derived from an EMBL/GenBank/DDBJ whole genome shotgun (WGS) entry which is preliminary data.</text>
</comment>
<accession>A0AAE8SS55</accession>
<dbReference type="InterPro" id="IPR014748">
    <property type="entry name" value="Enoyl-CoA_hydra_C"/>
</dbReference>
<keyword evidence="7" id="KW-0576">Peroxisome</keyword>
<comment type="pathway">
    <text evidence="2">Lipid metabolism; fatty acid beta-oxidation.</text>
</comment>
<keyword evidence="5" id="KW-0007">Acetylation</keyword>
<keyword evidence="8 9" id="KW-0413">Isomerase</keyword>